<feature type="domain" description="Integrase catalytic" evidence="2">
    <location>
        <begin position="411"/>
        <end position="577"/>
    </location>
</feature>
<evidence type="ECO:0000259" key="2">
    <source>
        <dbReference type="PROSITE" id="PS50994"/>
    </source>
</evidence>
<dbReference type="InterPro" id="IPR025724">
    <property type="entry name" value="GAG-pre-integrase_dom"/>
</dbReference>
<feature type="compositionally biased region" description="Low complexity" evidence="1">
    <location>
        <begin position="667"/>
        <end position="725"/>
    </location>
</feature>
<dbReference type="Pfam" id="PF25597">
    <property type="entry name" value="SH3_retrovirus"/>
    <property type="match status" value="1"/>
</dbReference>
<evidence type="ECO:0000313" key="3">
    <source>
        <dbReference type="EMBL" id="GJT62079.1"/>
    </source>
</evidence>
<dbReference type="Pfam" id="PF13976">
    <property type="entry name" value="gag_pre-integrs"/>
    <property type="match status" value="1"/>
</dbReference>
<feature type="compositionally biased region" description="Pro residues" evidence="1">
    <location>
        <begin position="726"/>
        <end position="757"/>
    </location>
</feature>
<dbReference type="InterPro" id="IPR057670">
    <property type="entry name" value="SH3_retrovirus"/>
</dbReference>
<feature type="compositionally biased region" description="Polar residues" evidence="1">
    <location>
        <begin position="648"/>
        <end position="662"/>
    </location>
</feature>
<dbReference type="Gene3D" id="3.30.420.10">
    <property type="entry name" value="Ribonuclease H-like superfamily/Ribonuclease H"/>
    <property type="match status" value="1"/>
</dbReference>
<dbReference type="Proteomes" id="UP001151760">
    <property type="component" value="Unassembled WGS sequence"/>
</dbReference>
<feature type="compositionally biased region" description="Low complexity" evidence="1">
    <location>
        <begin position="761"/>
        <end position="772"/>
    </location>
</feature>
<keyword evidence="4" id="KW-1185">Reference proteome</keyword>
<dbReference type="InterPro" id="IPR036397">
    <property type="entry name" value="RNaseH_sf"/>
</dbReference>
<gene>
    <name evidence="3" type="ORF">Tco_1005612</name>
</gene>
<dbReference type="EMBL" id="BQNB010017344">
    <property type="protein sequence ID" value="GJT62079.1"/>
    <property type="molecule type" value="Genomic_DNA"/>
</dbReference>
<feature type="region of interest" description="Disordered" evidence="1">
    <location>
        <begin position="648"/>
        <end position="784"/>
    </location>
</feature>
<dbReference type="PANTHER" id="PTHR42648:SF31">
    <property type="entry name" value="RNA-DIRECTED DNA POLYMERASE"/>
    <property type="match status" value="1"/>
</dbReference>
<dbReference type="PROSITE" id="PS50994">
    <property type="entry name" value="INTEGRASE"/>
    <property type="match status" value="1"/>
</dbReference>
<reference evidence="3" key="1">
    <citation type="journal article" date="2022" name="Int. J. Mol. Sci.">
        <title>Draft Genome of Tanacetum Coccineum: Genomic Comparison of Closely Related Tanacetum-Family Plants.</title>
        <authorList>
            <person name="Yamashiro T."/>
            <person name="Shiraishi A."/>
            <person name="Nakayama K."/>
            <person name="Satake H."/>
        </authorList>
    </citation>
    <scope>NUCLEOTIDE SEQUENCE</scope>
</reference>
<organism evidence="3 4">
    <name type="scientific">Tanacetum coccineum</name>
    <dbReference type="NCBI Taxonomy" id="301880"/>
    <lineage>
        <taxon>Eukaryota</taxon>
        <taxon>Viridiplantae</taxon>
        <taxon>Streptophyta</taxon>
        <taxon>Embryophyta</taxon>
        <taxon>Tracheophyta</taxon>
        <taxon>Spermatophyta</taxon>
        <taxon>Magnoliopsida</taxon>
        <taxon>eudicotyledons</taxon>
        <taxon>Gunneridae</taxon>
        <taxon>Pentapetalae</taxon>
        <taxon>asterids</taxon>
        <taxon>campanulids</taxon>
        <taxon>Asterales</taxon>
        <taxon>Asteraceae</taxon>
        <taxon>Asteroideae</taxon>
        <taxon>Anthemideae</taxon>
        <taxon>Anthemidinae</taxon>
        <taxon>Tanacetum</taxon>
    </lineage>
</organism>
<feature type="region of interest" description="Disordered" evidence="1">
    <location>
        <begin position="292"/>
        <end position="321"/>
    </location>
</feature>
<dbReference type="InterPro" id="IPR012337">
    <property type="entry name" value="RNaseH-like_sf"/>
</dbReference>
<dbReference type="PANTHER" id="PTHR42648">
    <property type="entry name" value="TRANSPOSASE, PUTATIVE-RELATED"/>
    <property type="match status" value="1"/>
</dbReference>
<dbReference type="PRINTS" id="PR01217">
    <property type="entry name" value="PRICHEXTENSN"/>
</dbReference>
<accession>A0ABQ5FG95</accession>
<dbReference type="InterPro" id="IPR001584">
    <property type="entry name" value="Integrase_cat-core"/>
</dbReference>
<sequence length="784" mass="88849">MSTSDNSNPSNMTNDDTIMHDHPLYLHQTDNPGLILISKKLTGSDNYGINSDTRALSERNNDMIISWILNVVTEQISNNLNFVSFASKLWSEFQEYYYQIDGHRIYQLTHDLIQLKQLNCVVEVYYQKLKGRENVERDQRKRLIQFLMGLDKGYSNIRGQILLMYPLPTVVKAYGMVRHEEKQREGILYKPNTPAIFSTFSNNPRNYTNQNYTCQRNFSRGETSNSTERRSVFKKGLYYGNCSKEGHTKAECYKIVGYPTGHPLYGKFPAKQTPKSTNDSRKYRTVNKVMGQNEQMPMGQPEKNEGPSGSSHQHQSIPDSHASDKRIALDSLCNGLYLLNKEPTSLNPLHTAFTLSSKQYLWHSKLGHSSPTVLKQIKCLSSSFPFNSNLHCTICPLAKHHSLLFHESKSYASNLFELVHIDVWGPYRHTTINKCKYFLIIVDDHSRATWTYLMPSKNHAISNIKTFYFYILNHFKTTIKTIWSDNGTEFLNSSLSDFFSQHGIIHQTICPYTPQQNARVERKHKQLLEIARELKLQANFPIHFWGYCILAATYIINRLPSRAINNKSPVELLYNKPPSLDNLKVIGYRAHVHQNTTNKFENKAIPAVLVGYSNQQKRYILYDPKTHKTTTSRHVTFDENIFPFHITPQSTINHPNSPSSFTPIFIPQPNSPLTPSTTPSTASPASSTAQSHPSHSEPITPTHTTQSTSTPSPSQTSNITTDMTDPPTPTPSPGPPTPTPSPDPPTPTPSPPTPPPKRISTNTNFFPDPTNNQLSGPPKPTPST</sequence>
<reference evidence="3" key="2">
    <citation type="submission" date="2022-01" db="EMBL/GenBank/DDBJ databases">
        <authorList>
            <person name="Yamashiro T."/>
            <person name="Shiraishi A."/>
            <person name="Satake H."/>
            <person name="Nakayama K."/>
        </authorList>
    </citation>
    <scope>NUCLEOTIDE SEQUENCE</scope>
</reference>
<name>A0ABQ5FG95_9ASTR</name>
<proteinExistence type="predicted"/>
<dbReference type="Pfam" id="PF00665">
    <property type="entry name" value="rve"/>
    <property type="match status" value="1"/>
</dbReference>
<evidence type="ECO:0000313" key="4">
    <source>
        <dbReference type="Proteomes" id="UP001151760"/>
    </source>
</evidence>
<evidence type="ECO:0000256" key="1">
    <source>
        <dbReference type="SAM" id="MobiDB-lite"/>
    </source>
</evidence>
<protein>
    <submittedName>
        <fullName evidence="3">Retrovirus-related pol polyprotein from transposon TNT 1-94</fullName>
    </submittedName>
</protein>
<dbReference type="InterPro" id="IPR039537">
    <property type="entry name" value="Retrotran_Ty1/copia-like"/>
</dbReference>
<feature type="compositionally biased region" description="Polar residues" evidence="1">
    <location>
        <begin position="307"/>
        <end position="318"/>
    </location>
</feature>
<comment type="caution">
    <text evidence="3">The sequence shown here is derived from an EMBL/GenBank/DDBJ whole genome shotgun (WGS) entry which is preliminary data.</text>
</comment>
<dbReference type="SUPFAM" id="SSF53098">
    <property type="entry name" value="Ribonuclease H-like"/>
    <property type="match status" value="1"/>
</dbReference>